<dbReference type="Proteomes" id="UP000305887">
    <property type="component" value="Unassembled WGS sequence"/>
</dbReference>
<dbReference type="GO" id="GO:0000976">
    <property type="term" value="F:transcription cis-regulatory region binding"/>
    <property type="evidence" value="ECO:0007669"/>
    <property type="project" value="TreeGrafter"/>
</dbReference>
<dbReference type="RefSeq" id="WP_139075410.1">
    <property type="nucleotide sequence ID" value="NZ_VDFU01000003.1"/>
</dbReference>
<evidence type="ECO:0000256" key="2">
    <source>
        <dbReference type="PROSITE-ProRule" id="PRU00335"/>
    </source>
</evidence>
<evidence type="ECO:0000256" key="1">
    <source>
        <dbReference type="ARBA" id="ARBA00023125"/>
    </source>
</evidence>
<dbReference type="EMBL" id="VDFU01000003">
    <property type="protein sequence ID" value="TNC51989.1"/>
    <property type="molecule type" value="Genomic_DNA"/>
</dbReference>
<dbReference type="PRINTS" id="PR00455">
    <property type="entry name" value="HTHTETR"/>
</dbReference>
<dbReference type="InterPro" id="IPR050109">
    <property type="entry name" value="HTH-type_TetR-like_transc_reg"/>
</dbReference>
<evidence type="ECO:0000259" key="3">
    <source>
        <dbReference type="PROSITE" id="PS50977"/>
    </source>
</evidence>
<proteinExistence type="predicted"/>
<protein>
    <submittedName>
        <fullName evidence="4">TetR/AcrR family transcriptional regulator</fullName>
    </submittedName>
</protein>
<dbReference type="Gene3D" id="1.10.357.10">
    <property type="entry name" value="Tetracycline Repressor, domain 2"/>
    <property type="match status" value="1"/>
</dbReference>
<feature type="DNA-binding region" description="H-T-H motif" evidence="2">
    <location>
        <begin position="43"/>
        <end position="62"/>
    </location>
</feature>
<evidence type="ECO:0000313" key="5">
    <source>
        <dbReference type="Proteomes" id="UP000305887"/>
    </source>
</evidence>
<dbReference type="GO" id="GO:0003700">
    <property type="term" value="F:DNA-binding transcription factor activity"/>
    <property type="evidence" value="ECO:0007669"/>
    <property type="project" value="TreeGrafter"/>
</dbReference>
<accession>A0A5C4N5R9</accession>
<name>A0A5C4N5R9_9RHOB</name>
<comment type="caution">
    <text evidence="4">The sequence shown here is derived from an EMBL/GenBank/DDBJ whole genome shotgun (WGS) entry which is preliminary data.</text>
</comment>
<keyword evidence="5" id="KW-1185">Reference proteome</keyword>
<dbReference type="InterPro" id="IPR001647">
    <property type="entry name" value="HTH_TetR"/>
</dbReference>
<dbReference type="OrthoDB" id="9808189at2"/>
<dbReference type="InterPro" id="IPR009057">
    <property type="entry name" value="Homeodomain-like_sf"/>
</dbReference>
<organism evidence="4 5">
    <name type="scientific">Rubellimicrobium rubrum</name>
    <dbReference type="NCBI Taxonomy" id="2585369"/>
    <lineage>
        <taxon>Bacteria</taxon>
        <taxon>Pseudomonadati</taxon>
        <taxon>Pseudomonadota</taxon>
        <taxon>Alphaproteobacteria</taxon>
        <taxon>Rhodobacterales</taxon>
        <taxon>Roseobacteraceae</taxon>
        <taxon>Rubellimicrobium</taxon>
    </lineage>
</organism>
<gene>
    <name evidence="4" type="ORF">FHG66_04080</name>
</gene>
<reference evidence="4 5" key="1">
    <citation type="submission" date="2019-06" db="EMBL/GenBank/DDBJ databases">
        <title>YIM 131921 draft genome.</title>
        <authorList>
            <person name="Jiang L."/>
        </authorList>
    </citation>
    <scope>NUCLEOTIDE SEQUENCE [LARGE SCALE GENOMIC DNA]</scope>
    <source>
        <strain evidence="4 5">YIM 131921</strain>
    </source>
</reference>
<keyword evidence="1 2" id="KW-0238">DNA-binding</keyword>
<dbReference type="PROSITE" id="PS50977">
    <property type="entry name" value="HTH_TETR_2"/>
    <property type="match status" value="1"/>
</dbReference>
<dbReference type="AlphaFoldDB" id="A0A5C4N5R9"/>
<feature type="domain" description="HTH tetR-type" evidence="3">
    <location>
        <begin position="20"/>
        <end position="80"/>
    </location>
</feature>
<evidence type="ECO:0000313" key="4">
    <source>
        <dbReference type="EMBL" id="TNC51989.1"/>
    </source>
</evidence>
<dbReference type="PANTHER" id="PTHR30055:SF223">
    <property type="entry name" value="HTH-TYPE TRANSCRIPTIONAL REGULATOR UIDR"/>
    <property type="match status" value="1"/>
</dbReference>
<dbReference type="PANTHER" id="PTHR30055">
    <property type="entry name" value="HTH-TYPE TRANSCRIPTIONAL REGULATOR RUTR"/>
    <property type="match status" value="1"/>
</dbReference>
<dbReference type="SUPFAM" id="SSF46689">
    <property type="entry name" value="Homeodomain-like"/>
    <property type="match status" value="1"/>
</dbReference>
<sequence>MPQDLSTLVGVNGAEATDSGHRSEEILGLARHAFVEKGFDGASMQDLAKAAGMSAGNFYRYFPSKAALVEALIARDLLEVEQTFRAIATSDDPLAALKATLRERVMENCQDEDPLWAEILAVAARKPDIAALLAGFEIGIVQRIVSVLGLVSQLPEEEAFRRFETHARVIVLIVRGSACGHGPCPAADSDLNELILKTIDRLIDDVLAGKDH</sequence>
<dbReference type="Pfam" id="PF00440">
    <property type="entry name" value="TetR_N"/>
    <property type="match status" value="1"/>
</dbReference>